<dbReference type="KEGG" id="gtt:GUITHDRAFT_164420"/>
<keyword evidence="4" id="KW-1185">Reference proteome</keyword>
<dbReference type="PaxDb" id="55529-EKX41401"/>
<dbReference type="EnsemblProtists" id="EKX41401">
    <property type="protein sequence ID" value="EKX41401"/>
    <property type="gene ID" value="GUITHDRAFT_164420"/>
</dbReference>
<dbReference type="SUPFAM" id="SSF55781">
    <property type="entry name" value="GAF domain-like"/>
    <property type="match status" value="1"/>
</dbReference>
<gene>
    <name evidence="2" type="ORF">GUITHDRAFT_164420</name>
</gene>
<feature type="compositionally biased region" description="Basic and acidic residues" evidence="1">
    <location>
        <begin position="8"/>
        <end position="31"/>
    </location>
</feature>
<evidence type="ECO:0008006" key="5">
    <source>
        <dbReference type="Google" id="ProtNLM"/>
    </source>
</evidence>
<sequence length="304" mass="32845">MRGGAKTQPDDHARPSESSSNEHAREPEAPSEKMASPVSRVVLELARHADKPVASKQDHDKKVQILYLVNQTIGMQRHAMSLKIAAKLPAIIGAHAAHLAWVDAQTNEFLEFPDGDGGRVKFVDVREGGIAAEALRKKSLVQVKDEETIDGSLGPFDLEVGGSEHSRSEVLCVPILDNSTTPCALLTIGSNAERFSESDVETTEWLAVLLGNVMHHNEQLYVKQDQLALVLRIASHAVTLFQQGCVVGAAEGLPASVTSFAAQIALVHREEEEAEPLLYCISSDASKDEGSETESPGCASTRRR</sequence>
<evidence type="ECO:0000256" key="1">
    <source>
        <dbReference type="SAM" id="MobiDB-lite"/>
    </source>
</evidence>
<dbReference type="AlphaFoldDB" id="L1IYU2"/>
<reference evidence="4" key="2">
    <citation type="submission" date="2012-11" db="EMBL/GenBank/DDBJ databases">
        <authorList>
            <person name="Kuo A."/>
            <person name="Curtis B.A."/>
            <person name="Tanifuji G."/>
            <person name="Burki F."/>
            <person name="Gruber A."/>
            <person name="Irimia M."/>
            <person name="Maruyama S."/>
            <person name="Arias M.C."/>
            <person name="Ball S.G."/>
            <person name="Gile G.H."/>
            <person name="Hirakawa Y."/>
            <person name="Hopkins J.F."/>
            <person name="Rensing S.A."/>
            <person name="Schmutz J."/>
            <person name="Symeonidi A."/>
            <person name="Elias M."/>
            <person name="Eveleigh R.J."/>
            <person name="Herman E.K."/>
            <person name="Klute M.J."/>
            <person name="Nakayama T."/>
            <person name="Obornik M."/>
            <person name="Reyes-Prieto A."/>
            <person name="Armbrust E.V."/>
            <person name="Aves S.J."/>
            <person name="Beiko R.G."/>
            <person name="Coutinho P."/>
            <person name="Dacks J.B."/>
            <person name="Durnford D.G."/>
            <person name="Fast N.M."/>
            <person name="Green B.R."/>
            <person name="Grisdale C."/>
            <person name="Hempe F."/>
            <person name="Henrissat B."/>
            <person name="Hoppner M.P."/>
            <person name="Ishida K.-I."/>
            <person name="Kim E."/>
            <person name="Koreny L."/>
            <person name="Kroth P.G."/>
            <person name="Liu Y."/>
            <person name="Malik S.-B."/>
            <person name="Maier U.G."/>
            <person name="McRose D."/>
            <person name="Mock T."/>
            <person name="Neilson J.A."/>
            <person name="Onodera N.T."/>
            <person name="Poole A.M."/>
            <person name="Pritham E.J."/>
            <person name="Richards T.A."/>
            <person name="Rocap G."/>
            <person name="Roy S.W."/>
            <person name="Sarai C."/>
            <person name="Schaack S."/>
            <person name="Shirato S."/>
            <person name="Slamovits C.H."/>
            <person name="Spencer D.F."/>
            <person name="Suzuki S."/>
            <person name="Worden A.Z."/>
            <person name="Zauner S."/>
            <person name="Barry K."/>
            <person name="Bell C."/>
            <person name="Bharti A.K."/>
            <person name="Crow J.A."/>
            <person name="Grimwood J."/>
            <person name="Kramer R."/>
            <person name="Lindquist E."/>
            <person name="Lucas S."/>
            <person name="Salamov A."/>
            <person name="McFadden G.I."/>
            <person name="Lane C.E."/>
            <person name="Keeling P.J."/>
            <person name="Gray M.W."/>
            <person name="Grigoriev I.V."/>
            <person name="Archibald J.M."/>
        </authorList>
    </citation>
    <scope>NUCLEOTIDE SEQUENCE</scope>
    <source>
        <strain evidence="4">CCMP2712</strain>
    </source>
</reference>
<accession>L1IYU2</accession>
<reference evidence="3" key="3">
    <citation type="submission" date="2015-06" db="UniProtKB">
        <authorList>
            <consortium name="EnsemblProtists"/>
        </authorList>
    </citation>
    <scope>IDENTIFICATION</scope>
</reference>
<dbReference type="Proteomes" id="UP000011087">
    <property type="component" value="Unassembled WGS sequence"/>
</dbReference>
<dbReference type="GeneID" id="17297974"/>
<proteinExistence type="predicted"/>
<name>L1IYU2_GUITC</name>
<organism evidence="2">
    <name type="scientific">Guillardia theta (strain CCMP2712)</name>
    <name type="common">Cryptophyte</name>
    <dbReference type="NCBI Taxonomy" id="905079"/>
    <lineage>
        <taxon>Eukaryota</taxon>
        <taxon>Cryptophyceae</taxon>
        <taxon>Pyrenomonadales</taxon>
        <taxon>Geminigeraceae</taxon>
        <taxon>Guillardia</taxon>
    </lineage>
</organism>
<feature type="region of interest" description="Disordered" evidence="1">
    <location>
        <begin position="1"/>
        <end position="38"/>
    </location>
</feature>
<evidence type="ECO:0000313" key="4">
    <source>
        <dbReference type="Proteomes" id="UP000011087"/>
    </source>
</evidence>
<dbReference type="HOGENOM" id="CLU_916593_0_0_1"/>
<dbReference type="RefSeq" id="XP_005828381.1">
    <property type="nucleotide sequence ID" value="XM_005828324.1"/>
</dbReference>
<feature type="region of interest" description="Disordered" evidence="1">
    <location>
        <begin position="285"/>
        <end position="304"/>
    </location>
</feature>
<dbReference type="InterPro" id="IPR029016">
    <property type="entry name" value="GAF-like_dom_sf"/>
</dbReference>
<evidence type="ECO:0000313" key="2">
    <source>
        <dbReference type="EMBL" id="EKX41401.1"/>
    </source>
</evidence>
<reference evidence="2 4" key="1">
    <citation type="journal article" date="2012" name="Nature">
        <title>Algal genomes reveal evolutionary mosaicism and the fate of nucleomorphs.</title>
        <authorList>
            <consortium name="DOE Joint Genome Institute"/>
            <person name="Curtis B.A."/>
            <person name="Tanifuji G."/>
            <person name="Burki F."/>
            <person name="Gruber A."/>
            <person name="Irimia M."/>
            <person name="Maruyama S."/>
            <person name="Arias M.C."/>
            <person name="Ball S.G."/>
            <person name="Gile G.H."/>
            <person name="Hirakawa Y."/>
            <person name="Hopkins J.F."/>
            <person name="Kuo A."/>
            <person name="Rensing S.A."/>
            <person name="Schmutz J."/>
            <person name="Symeonidi A."/>
            <person name="Elias M."/>
            <person name="Eveleigh R.J."/>
            <person name="Herman E.K."/>
            <person name="Klute M.J."/>
            <person name="Nakayama T."/>
            <person name="Obornik M."/>
            <person name="Reyes-Prieto A."/>
            <person name="Armbrust E.V."/>
            <person name="Aves S.J."/>
            <person name="Beiko R.G."/>
            <person name="Coutinho P."/>
            <person name="Dacks J.B."/>
            <person name="Durnford D.G."/>
            <person name="Fast N.M."/>
            <person name="Green B.R."/>
            <person name="Grisdale C.J."/>
            <person name="Hempel F."/>
            <person name="Henrissat B."/>
            <person name="Hoppner M.P."/>
            <person name="Ishida K."/>
            <person name="Kim E."/>
            <person name="Koreny L."/>
            <person name="Kroth P.G."/>
            <person name="Liu Y."/>
            <person name="Malik S.B."/>
            <person name="Maier U.G."/>
            <person name="McRose D."/>
            <person name="Mock T."/>
            <person name="Neilson J.A."/>
            <person name="Onodera N.T."/>
            <person name="Poole A.M."/>
            <person name="Pritham E.J."/>
            <person name="Richards T.A."/>
            <person name="Rocap G."/>
            <person name="Roy S.W."/>
            <person name="Sarai C."/>
            <person name="Schaack S."/>
            <person name="Shirato S."/>
            <person name="Slamovits C.H."/>
            <person name="Spencer D.F."/>
            <person name="Suzuki S."/>
            <person name="Worden A.Z."/>
            <person name="Zauner S."/>
            <person name="Barry K."/>
            <person name="Bell C."/>
            <person name="Bharti A.K."/>
            <person name="Crow J.A."/>
            <person name="Grimwood J."/>
            <person name="Kramer R."/>
            <person name="Lindquist E."/>
            <person name="Lucas S."/>
            <person name="Salamov A."/>
            <person name="McFadden G.I."/>
            <person name="Lane C.E."/>
            <person name="Keeling P.J."/>
            <person name="Gray M.W."/>
            <person name="Grigoriev I.V."/>
            <person name="Archibald J.M."/>
        </authorList>
    </citation>
    <scope>NUCLEOTIDE SEQUENCE</scope>
    <source>
        <strain evidence="2 4">CCMP2712</strain>
    </source>
</reference>
<protein>
    <recommendedName>
        <fullName evidence="5">GAF domain-containing protein</fullName>
    </recommendedName>
</protein>
<dbReference type="EMBL" id="JH993024">
    <property type="protein sequence ID" value="EKX41401.1"/>
    <property type="molecule type" value="Genomic_DNA"/>
</dbReference>
<dbReference type="Gene3D" id="3.30.450.40">
    <property type="match status" value="1"/>
</dbReference>
<evidence type="ECO:0000313" key="3">
    <source>
        <dbReference type="EnsemblProtists" id="EKX41401"/>
    </source>
</evidence>